<proteinExistence type="inferred from homology"/>
<keyword evidence="1 6" id="KW-0819">tRNA processing</keyword>
<dbReference type="InterPro" id="IPR020568">
    <property type="entry name" value="Ribosomal_Su5_D2-typ_SF"/>
</dbReference>
<reference evidence="8 9" key="1">
    <citation type="submission" date="2019-05" db="EMBL/GenBank/DDBJ databases">
        <title>The Complete Genome Sequence of the n-alkane-degrading Desulfoglaeba alkanexedens ALDC reveals multiple alkylsuccinate synthase gene clusters.</title>
        <authorList>
            <person name="Callaghan A.V."/>
            <person name="Davidova I.A."/>
            <person name="Duncan K.E."/>
            <person name="Morris B."/>
            <person name="McInerney M.J."/>
        </authorList>
    </citation>
    <scope>NUCLEOTIDE SEQUENCE [LARGE SCALE GENOMIC DNA]</scope>
    <source>
        <strain evidence="8 9">ALDC</strain>
    </source>
</reference>
<evidence type="ECO:0000256" key="7">
    <source>
        <dbReference type="NCBIfam" id="TIGR00188"/>
    </source>
</evidence>
<dbReference type="GO" id="GO:0030677">
    <property type="term" value="C:ribonuclease P complex"/>
    <property type="evidence" value="ECO:0007669"/>
    <property type="project" value="TreeGrafter"/>
</dbReference>
<dbReference type="GO" id="GO:0000049">
    <property type="term" value="F:tRNA binding"/>
    <property type="evidence" value="ECO:0007669"/>
    <property type="project" value="UniProtKB-UniRule"/>
</dbReference>
<dbReference type="Pfam" id="PF00825">
    <property type="entry name" value="Ribonuclease_P"/>
    <property type="match status" value="1"/>
</dbReference>
<dbReference type="HAMAP" id="MF_00227">
    <property type="entry name" value="RNase_P"/>
    <property type="match status" value="1"/>
</dbReference>
<evidence type="ECO:0000313" key="8">
    <source>
        <dbReference type="EMBL" id="QCQ23469.1"/>
    </source>
</evidence>
<evidence type="ECO:0000256" key="5">
    <source>
        <dbReference type="ARBA" id="ARBA00022884"/>
    </source>
</evidence>
<dbReference type="PANTHER" id="PTHR33992">
    <property type="entry name" value="RIBONUCLEASE P PROTEIN COMPONENT"/>
    <property type="match status" value="1"/>
</dbReference>
<dbReference type="EMBL" id="CP040098">
    <property type="protein sequence ID" value="QCQ23469.1"/>
    <property type="molecule type" value="Genomic_DNA"/>
</dbReference>
<comment type="catalytic activity">
    <reaction evidence="6">
        <text>Endonucleolytic cleavage of RNA, removing 5'-extranucleotides from tRNA precursor.</text>
        <dbReference type="EC" id="3.1.26.5"/>
    </reaction>
</comment>
<dbReference type="NCBIfam" id="TIGR00188">
    <property type="entry name" value="rnpA"/>
    <property type="match status" value="1"/>
</dbReference>
<dbReference type="EC" id="3.1.26.5" evidence="6 7"/>
<name>A0A4P8L626_9BACT</name>
<evidence type="ECO:0000256" key="4">
    <source>
        <dbReference type="ARBA" id="ARBA00022801"/>
    </source>
</evidence>
<keyword evidence="9" id="KW-1185">Reference proteome</keyword>
<dbReference type="PANTHER" id="PTHR33992:SF1">
    <property type="entry name" value="RIBONUCLEASE P PROTEIN COMPONENT"/>
    <property type="match status" value="1"/>
</dbReference>
<evidence type="ECO:0000313" key="9">
    <source>
        <dbReference type="Proteomes" id="UP000298602"/>
    </source>
</evidence>
<dbReference type="AlphaFoldDB" id="A0A4P8L626"/>
<reference evidence="8 9" key="2">
    <citation type="submission" date="2019-05" db="EMBL/GenBank/DDBJ databases">
        <authorList>
            <person name="Suflita J.M."/>
            <person name="Marks C.R."/>
        </authorList>
    </citation>
    <scope>NUCLEOTIDE SEQUENCE [LARGE SCALE GENOMIC DNA]</scope>
    <source>
        <strain evidence="8 9">ALDC</strain>
    </source>
</reference>
<evidence type="ECO:0000256" key="3">
    <source>
        <dbReference type="ARBA" id="ARBA00022759"/>
    </source>
</evidence>
<dbReference type="GO" id="GO:0042781">
    <property type="term" value="F:3'-tRNA processing endoribonuclease activity"/>
    <property type="evidence" value="ECO:0007669"/>
    <property type="project" value="TreeGrafter"/>
</dbReference>
<organism evidence="8 9">
    <name type="scientific">Desulfoglaeba alkanexedens ALDC</name>
    <dbReference type="NCBI Taxonomy" id="980445"/>
    <lineage>
        <taxon>Bacteria</taxon>
        <taxon>Pseudomonadati</taxon>
        <taxon>Thermodesulfobacteriota</taxon>
        <taxon>Syntrophobacteria</taxon>
        <taxon>Syntrophobacterales</taxon>
        <taxon>Syntrophobacteraceae</taxon>
        <taxon>Desulfoglaeba</taxon>
    </lineage>
</organism>
<dbReference type="KEGG" id="dax:FDQ92_06370"/>
<dbReference type="OrthoDB" id="9810867at2"/>
<comment type="subunit">
    <text evidence="6">Consists of a catalytic RNA component (M1 or rnpB) and a protein subunit.</text>
</comment>
<evidence type="ECO:0000256" key="6">
    <source>
        <dbReference type="HAMAP-Rule" id="MF_00227"/>
    </source>
</evidence>
<protein>
    <recommendedName>
        <fullName evidence="6 7">Ribonuclease P protein component</fullName>
        <shortName evidence="6">RNase P protein</shortName>
        <shortName evidence="6">RNaseP protein</shortName>
        <ecNumber evidence="6 7">3.1.26.5</ecNumber>
    </recommendedName>
    <alternativeName>
        <fullName evidence="6">Protein C5</fullName>
    </alternativeName>
</protein>
<keyword evidence="5 6" id="KW-0694">RNA-binding</keyword>
<dbReference type="GO" id="GO:0004526">
    <property type="term" value="F:ribonuclease P activity"/>
    <property type="evidence" value="ECO:0007669"/>
    <property type="project" value="UniProtKB-UniRule"/>
</dbReference>
<evidence type="ECO:0000256" key="2">
    <source>
        <dbReference type="ARBA" id="ARBA00022722"/>
    </source>
</evidence>
<comment type="similarity">
    <text evidence="6">Belongs to the RnpA family.</text>
</comment>
<dbReference type="Gene3D" id="3.30.230.10">
    <property type="match status" value="1"/>
</dbReference>
<dbReference type="Proteomes" id="UP000298602">
    <property type="component" value="Chromosome"/>
</dbReference>
<sequence length="116" mass="13784">MSRFRPHQRLHSRREFLRVKREGRRLRSTHFVVSLAPNDLPFHRLGLVVQKRFWKAAKRSRIKRCLREWFRIHHRFIPLPGKDIVIIALPGTERLKMTAMADELMRALRGGCGPNP</sequence>
<keyword evidence="4 6" id="KW-0378">Hydrolase</keyword>
<comment type="function">
    <text evidence="6">RNaseP catalyzes the removal of the 5'-leader sequence from pre-tRNA to produce the mature 5'-terminus. It can also cleave other RNA substrates such as 4.5S RNA. The protein component plays an auxiliary but essential role in vivo by binding to the 5'-leader sequence and broadening the substrate specificity of the ribozyme.</text>
</comment>
<dbReference type="InterPro" id="IPR000100">
    <property type="entry name" value="RNase_P"/>
</dbReference>
<evidence type="ECO:0000256" key="1">
    <source>
        <dbReference type="ARBA" id="ARBA00022694"/>
    </source>
</evidence>
<keyword evidence="3 6" id="KW-0255">Endonuclease</keyword>
<keyword evidence="2 6" id="KW-0540">Nuclease</keyword>
<accession>A0A4P8L626</accession>
<dbReference type="InterPro" id="IPR014721">
    <property type="entry name" value="Ribsml_uS5_D2-typ_fold_subgr"/>
</dbReference>
<dbReference type="SUPFAM" id="SSF54211">
    <property type="entry name" value="Ribosomal protein S5 domain 2-like"/>
    <property type="match status" value="1"/>
</dbReference>
<gene>
    <name evidence="6 8" type="primary">rnpA</name>
    <name evidence="8" type="ORF">FDQ92_06370</name>
</gene>
<dbReference type="GO" id="GO:0001682">
    <property type="term" value="P:tRNA 5'-leader removal"/>
    <property type="evidence" value="ECO:0007669"/>
    <property type="project" value="UniProtKB-UniRule"/>
</dbReference>